<dbReference type="SMART" id="SM00849">
    <property type="entry name" value="Lactamase_B"/>
    <property type="match status" value="1"/>
</dbReference>
<organism evidence="7 8">
    <name type="scientific">Pollutimonas nitritireducens</name>
    <dbReference type="NCBI Taxonomy" id="2045209"/>
    <lineage>
        <taxon>Bacteria</taxon>
        <taxon>Pseudomonadati</taxon>
        <taxon>Pseudomonadota</taxon>
        <taxon>Betaproteobacteria</taxon>
        <taxon>Burkholderiales</taxon>
        <taxon>Alcaligenaceae</taxon>
        <taxon>Pollutimonas</taxon>
    </lineage>
</organism>
<accession>A0A2N4UCH6</accession>
<comment type="caution">
    <text evidence="7">The sequence shown here is derived from an EMBL/GenBank/DDBJ whole genome shotgun (WGS) entry which is preliminary data.</text>
</comment>
<evidence type="ECO:0000256" key="3">
    <source>
        <dbReference type="ARBA" id="ARBA00022723"/>
    </source>
</evidence>
<dbReference type="InterPro" id="IPR036866">
    <property type="entry name" value="RibonucZ/Hydroxyglut_hydro"/>
</dbReference>
<dbReference type="InterPro" id="IPR001279">
    <property type="entry name" value="Metallo-B-lactamas"/>
</dbReference>
<proteinExistence type="inferred from homology"/>
<dbReference type="EMBL" id="PDNV01000011">
    <property type="protein sequence ID" value="PLC52712.1"/>
    <property type="molecule type" value="Genomic_DNA"/>
</dbReference>
<evidence type="ECO:0000256" key="5">
    <source>
        <dbReference type="ARBA" id="ARBA00022833"/>
    </source>
</evidence>
<dbReference type="OrthoDB" id="5443440at2"/>
<reference evidence="7 8" key="1">
    <citation type="submission" date="2017-10" db="EMBL/GenBank/DDBJ databases">
        <title>Two draft genome sequences of Pusillimonas sp. strains isolated from a nitrate- and radionuclide-contaminated groundwater in Russia.</title>
        <authorList>
            <person name="Grouzdev D.S."/>
            <person name="Tourova T.P."/>
            <person name="Goeva M.A."/>
            <person name="Babich T.L."/>
            <person name="Sokolova D.S."/>
            <person name="Abdullin R."/>
            <person name="Poltaraus A.B."/>
            <person name="Toshchakov S.V."/>
            <person name="Nazina T.N."/>
        </authorList>
    </citation>
    <scope>NUCLEOTIDE SEQUENCE [LARGE SCALE GENOMIC DNA]</scope>
    <source>
        <strain evidence="7 8">JR1/69-2-13</strain>
    </source>
</reference>
<dbReference type="CDD" id="cd07729">
    <property type="entry name" value="AHL_lactonase_MBL-fold"/>
    <property type="match status" value="1"/>
</dbReference>
<evidence type="ECO:0000259" key="6">
    <source>
        <dbReference type="SMART" id="SM00849"/>
    </source>
</evidence>
<dbReference type="PANTHER" id="PTHR42978">
    <property type="entry name" value="QUORUM-QUENCHING LACTONASE YTNP-RELATED-RELATED"/>
    <property type="match status" value="1"/>
</dbReference>
<name>A0A2N4UCH6_9BURK</name>
<sequence length="271" mass="30072">MIADSIDTLPDYEVYALRYAHLHRERRENFLGGDPHDGPMPMDFFVWLIRSGSRIVLVDTGFNAISAQQRQREMIRCPIEALSSLGISAGDVGDVILTHLHYDHAGNLDKLPRARFHIQDAEVDYATGRCMCFEPMRHAYSVDDVLTLVRNVYEDRVVFHDGDQTIAPGISVLKIGGHTKGLQAVRVHTARGWVVLASDASHYYENMEKHRPFPIVHNVADMLAGYGRLSAAADSPDHIVPGHDPMVLNSYPCLNGDTDTVLLHTAPAPAA</sequence>
<dbReference type="SUPFAM" id="SSF56281">
    <property type="entry name" value="Metallo-hydrolase/oxidoreductase"/>
    <property type="match status" value="1"/>
</dbReference>
<dbReference type="PANTHER" id="PTHR42978:SF7">
    <property type="entry name" value="METALLO-HYDROLASE RV2300C-RELATED"/>
    <property type="match status" value="1"/>
</dbReference>
<keyword evidence="4 7" id="KW-0378">Hydrolase</keyword>
<dbReference type="GO" id="GO:0046872">
    <property type="term" value="F:metal ion binding"/>
    <property type="evidence" value="ECO:0007669"/>
    <property type="project" value="UniProtKB-KW"/>
</dbReference>
<evidence type="ECO:0000256" key="1">
    <source>
        <dbReference type="ARBA" id="ARBA00001947"/>
    </source>
</evidence>
<gene>
    <name evidence="7" type="ORF">CR155_16680</name>
</gene>
<feature type="domain" description="Metallo-beta-lactamase" evidence="6">
    <location>
        <begin position="43"/>
        <end position="243"/>
    </location>
</feature>
<comment type="similarity">
    <text evidence="2">Belongs to the metallo-beta-lactamase superfamily.</text>
</comment>
<dbReference type="Proteomes" id="UP000234328">
    <property type="component" value="Unassembled WGS sequence"/>
</dbReference>
<dbReference type="GO" id="GO:0016787">
    <property type="term" value="F:hydrolase activity"/>
    <property type="evidence" value="ECO:0007669"/>
    <property type="project" value="UniProtKB-KW"/>
</dbReference>
<dbReference type="Pfam" id="PF00753">
    <property type="entry name" value="Lactamase_B"/>
    <property type="match status" value="1"/>
</dbReference>
<dbReference type="AlphaFoldDB" id="A0A2N4UCH6"/>
<keyword evidence="3" id="KW-0479">Metal-binding</keyword>
<keyword evidence="5" id="KW-0862">Zinc</keyword>
<keyword evidence="8" id="KW-1185">Reference proteome</keyword>
<protein>
    <submittedName>
        <fullName evidence="7">MBL fold hydrolase</fullName>
    </submittedName>
</protein>
<dbReference type="InterPro" id="IPR051013">
    <property type="entry name" value="MBL_superfamily_lactonases"/>
</dbReference>
<evidence type="ECO:0000313" key="7">
    <source>
        <dbReference type="EMBL" id="PLC52712.1"/>
    </source>
</evidence>
<evidence type="ECO:0000256" key="4">
    <source>
        <dbReference type="ARBA" id="ARBA00022801"/>
    </source>
</evidence>
<evidence type="ECO:0000313" key="8">
    <source>
        <dbReference type="Proteomes" id="UP000234328"/>
    </source>
</evidence>
<evidence type="ECO:0000256" key="2">
    <source>
        <dbReference type="ARBA" id="ARBA00007749"/>
    </source>
</evidence>
<dbReference type="Gene3D" id="3.60.15.10">
    <property type="entry name" value="Ribonuclease Z/Hydroxyacylglutathione hydrolase-like"/>
    <property type="match status" value="1"/>
</dbReference>
<dbReference type="RefSeq" id="WP_102071169.1">
    <property type="nucleotide sequence ID" value="NZ_PDNV01000011.1"/>
</dbReference>
<comment type="cofactor">
    <cofactor evidence="1">
        <name>Zn(2+)</name>
        <dbReference type="ChEBI" id="CHEBI:29105"/>
    </cofactor>
</comment>